<dbReference type="InterPro" id="IPR042098">
    <property type="entry name" value="TauD-like_sf"/>
</dbReference>
<dbReference type="Pfam" id="PF02668">
    <property type="entry name" value="TauD"/>
    <property type="match status" value="1"/>
</dbReference>
<dbReference type="Gene3D" id="3.30.2020.30">
    <property type="match status" value="1"/>
</dbReference>
<dbReference type="RefSeq" id="WP_124154859.1">
    <property type="nucleotide sequence ID" value="NZ_CAWOLW010000698.1"/>
</dbReference>
<dbReference type="SUPFAM" id="SSF51197">
    <property type="entry name" value="Clavaminate synthase-like"/>
    <property type="match status" value="1"/>
</dbReference>
<evidence type="ECO:0000256" key="1">
    <source>
        <dbReference type="ARBA" id="ARBA00001954"/>
    </source>
</evidence>
<protein>
    <submittedName>
        <fullName evidence="9">DUF971 domain-containing protein</fullName>
    </submittedName>
</protein>
<dbReference type="Proteomes" id="UP000269154">
    <property type="component" value="Unassembled WGS sequence"/>
</dbReference>
<dbReference type="InterPro" id="IPR038492">
    <property type="entry name" value="GBBH-like_N_sf"/>
</dbReference>
<dbReference type="AlphaFoldDB" id="A0A3N6PT31"/>
<evidence type="ECO:0000313" key="10">
    <source>
        <dbReference type="Proteomes" id="UP000269154"/>
    </source>
</evidence>
<keyword evidence="6" id="KW-0560">Oxidoreductase</keyword>
<reference evidence="9 10" key="1">
    <citation type="journal article" date="2018" name="ACS Chem. Biol.">
        <title>Ketoreductase domain dysfunction expands chemodiversity: malyngamide biosynthesis in the cyanobacterium Okeania hirsuta.</title>
        <authorList>
            <person name="Moss N.A."/>
            <person name="Leao T."/>
            <person name="Rankin M."/>
            <person name="McCullough T.M."/>
            <person name="Qu P."/>
            <person name="Korobeynikov A."/>
            <person name="Smith J.L."/>
            <person name="Gerwick L."/>
            <person name="Gerwick W.H."/>
        </authorList>
    </citation>
    <scope>NUCLEOTIDE SEQUENCE [LARGE SCALE GENOMIC DNA]</scope>
    <source>
        <strain evidence="9 10">PAB10Feb10-1</strain>
    </source>
</reference>
<keyword evidence="4" id="KW-0479">Metal-binding</keyword>
<dbReference type="EMBL" id="RCBY01000082">
    <property type="protein sequence ID" value="RQH40900.1"/>
    <property type="molecule type" value="Genomic_DNA"/>
</dbReference>
<accession>A0A3N6PT31</accession>
<comment type="similarity">
    <text evidence="3">Belongs to the gamma-BBH/TMLD family.</text>
</comment>
<keyword evidence="10" id="KW-1185">Reference proteome</keyword>
<sequence>MTTTQTKSFITIKNKRFHYIWLRENCPSCRYAAPYQQLYDPNISDRPEYPQPLSIELNEETLTIDWDETPAHRSVFSVEWLLKNSYDPQPEVESDKYILWDRAKLKLKPPQTYDAQTINNDAWMEQLFSLGFVILENIPPEKLESFLSSVGPIYNADYGTIMPLETKAKTKESAPPSDGCPLPPHNDLSYWGGHRLAQFLYCVENQNPGGESTLVDAFRVAQDFRQDYPQYFQLLLETPVQFWLVDKNHHYRFCNTATILECDRYGNLTTVRFSKRNCRPHLAFGQLEDFYQAYHTFFRYLKKPDYKYQFQLKSHNCLLLQNFRVLHGRTAFDPALGNRKLNSGYVDWNFFVGRRNFQYQEF</sequence>
<dbReference type="OrthoDB" id="443428at2"/>
<keyword evidence="5" id="KW-0223">Dioxygenase</keyword>
<keyword evidence="7" id="KW-0408">Iron</keyword>
<proteinExistence type="inferred from homology"/>
<dbReference type="InterPro" id="IPR003819">
    <property type="entry name" value="TauD/TfdA-like"/>
</dbReference>
<evidence type="ECO:0000256" key="4">
    <source>
        <dbReference type="ARBA" id="ARBA00022723"/>
    </source>
</evidence>
<gene>
    <name evidence="9" type="ORF">D5R40_15660</name>
</gene>
<evidence type="ECO:0000256" key="7">
    <source>
        <dbReference type="ARBA" id="ARBA00023004"/>
    </source>
</evidence>
<comment type="caution">
    <text evidence="9">The sequence shown here is derived from an EMBL/GenBank/DDBJ whole genome shotgun (WGS) entry which is preliminary data.</text>
</comment>
<dbReference type="PANTHER" id="PTHR10696:SF51">
    <property type="entry name" value="TRIMETHYLLYSINE DIOXYGENASE, MITOCHONDRIAL"/>
    <property type="match status" value="1"/>
</dbReference>
<dbReference type="Gene3D" id="3.60.130.10">
    <property type="entry name" value="Clavaminate synthase-like"/>
    <property type="match status" value="1"/>
</dbReference>
<organism evidence="9 10">
    <name type="scientific">Okeania hirsuta</name>
    <dbReference type="NCBI Taxonomy" id="1458930"/>
    <lineage>
        <taxon>Bacteria</taxon>
        <taxon>Bacillati</taxon>
        <taxon>Cyanobacteriota</taxon>
        <taxon>Cyanophyceae</taxon>
        <taxon>Oscillatoriophycideae</taxon>
        <taxon>Oscillatoriales</taxon>
        <taxon>Microcoleaceae</taxon>
        <taxon>Okeania</taxon>
    </lineage>
</organism>
<evidence type="ECO:0000313" key="9">
    <source>
        <dbReference type="EMBL" id="RQH40900.1"/>
    </source>
</evidence>
<dbReference type="InterPro" id="IPR050411">
    <property type="entry name" value="AlphaKG_dependent_hydroxylases"/>
</dbReference>
<feature type="domain" description="TauD/TfdA-like" evidence="8">
    <location>
        <begin position="109"/>
        <end position="342"/>
    </location>
</feature>
<dbReference type="PANTHER" id="PTHR10696">
    <property type="entry name" value="GAMMA-BUTYROBETAINE HYDROXYLASE-RELATED"/>
    <property type="match status" value="1"/>
</dbReference>
<evidence type="ECO:0000259" key="8">
    <source>
        <dbReference type="Pfam" id="PF02668"/>
    </source>
</evidence>
<evidence type="ECO:0000256" key="6">
    <source>
        <dbReference type="ARBA" id="ARBA00023002"/>
    </source>
</evidence>
<dbReference type="GO" id="GO:0046872">
    <property type="term" value="F:metal ion binding"/>
    <property type="evidence" value="ECO:0007669"/>
    <property type="project" value="UniProtKB-KW"/>
</dbReference>
<comment type="cofactor">
    <cofactor evidence="2">
        <name>L-ascorbate</name>
        <dbReference type="ChEBI" id="CHEBI:38290"/>
    </cofactor>
</comment>
<comment type="cofactor">
    <cofactor evidence="1">
        <name>Fe(2+)</name>
        <dbReference type="ChEBI" id="CHEBI:29033"/>
    </cofactor>
</comment>
<evidence type="ECO:0000256" key="2">
    <source>
        <dbReference type="ARBA" id="ARBA00001961"/>
    </source>
</evidence>
<dbReference type="GO" id="GO:0045329">
    <property type="term" value="P:carnitine biosynthetic process"/>
    <property type="evidence" value="ECO:0007669"/>
    <property type="project" value="TreeGrafter"/>
</dbReference>
<name>A0A3N6PT31_9CYAN</name>
<evidence type="ECO:0000256" key="5">
    <source>
        <dbReference type="ARBA" id="ARBA00022964"/>
    </source>
</evidence>
<evidence type="ECO:0000256" key="3">
    <source>
        <dbReference type="ARBA" id="ARBA00008654"/>
    </source>
</evidence>
<dbReference type="GO" id="GO:0051213">
    <property type="term" value="F:dioxygenase activity"/>
    <property type="evidence" value="ECO:0007669"/>
    <property type="project" value="UniProtKB-KW"/>
</dbReference>